<feature type="non-terminal residue" evidence="1">
    <location>
        <position position="1"/>
    </location>
</feature>
<keyword evidence="2" id="KW-1185">Reference proteome</keyword>
<comment type="caution">
    <text evidence="1">The sequence shown here is derived from an EMBL/GenBank/DDBJ whole genome shotgun (WGS) entry which is preliminary data.</text>
</comment>
<reference evidence="1 2" key="1">
    <citation type="journal article" date="2018" name="PLoS ONE">
        <title>The draft genome of Kipferlia bialata reveals reductive genome evolution in fornicate parasites.</title>
        <authorList>
            <person name="Tanifuji G."/>
            <person name="Takabayashi S."/>
            <person name="Kume K."/>
            <person name="Takagi M."/>
            <person name="Nakayama T."/>
            <person name="Kamikawa R."/>
            <person name="Inagaki Y."/>
            <person name="Hashimoto T."/>
        </authorList>
    </citation>
    <scope>NUCLEOTIDE SEQUENCE [LARGE SCALE GENOMIC DNA]</scope>
    <source>
        <strain evidence="1">NY0173</strain>
    </source>
</reference>
<accession>A0A9K3DDF4</accession>
<sequence length="26" mass="2979">DYPVIYNESNVFVETSSGTWLSFPLN</sequence>
<protein>
    <submittedName>
        <fullName evidence="1">Uncharacterized protein</fullName>
    </submittedName>
</protein>
<organism evidence="1 2">
    <name type="scientific">Kipferlia bialata</name>
    <dbReference type="NCBI Taxonomy" id="797122"/>
    <lineage>
        <taxon>Eukaryota</taxon>
        <taxon>Metamonada</taxon>
        <taxon>Carpediemonas-like organisms</taxon>
        <taxon>Kipferlia</taxon>
    </lineage>
</organism>
<evidence type="ECO:0000313" key="1">
    <source>
        <dbReference type="EMBL" id="GIQ92857.1"/>
    </source>
</evidence>
<dbReference type="AlphaFoldDB" id="A0A9K3DDF4"/>
<evidence type="ECO:0000313" key="2">
    <source>
        <dbReference type="Proteomes" id="UP000265618"/>
    </source>
</evidence>
<dbReference type="EMBL" id="BDIP01010745">
    <property type="protein sequence ID" value="GIQ92857.1"/>
    <property type="molecule type" value="Genomic_DNA"/>
</dbReference>
<gene>
    <name evidence="1" type="ORF">KIPB_016877</name>
</gene>
<feature type="non-terminal residue" evidence="1">
    <location>
        <position position="26"/>
    </location>
</feature>
<dbReference type="Proteomes" id="UP000265618">
    <property type="component" value="Unassembled WGS sequence"/>
</dbReference>
<proteinExistence type="predicted"/>
<name>A0A9K3DDF4_9EUKA</name>